<keyword evidence="3" id="KW-1185">Reference proteome</keyword>
<name>A0A4Y2JCZ6_ARAVE</name>
<dbReference type="Pfam" id="PF20700">
    <property type="entry name" value="Mutator"/>
    <property type="match status" value="1"/>
</dbReference>
<reference evidence="2 3" key="1">
    <citation type="journal article" date="2019" name="Sci. Rep.">
        <title>Orb-weaving spider Araneus ventricosus genome elucidates the spidroin gene catalogue.</title>
        <authorList>
            <person name="Kono N."/>
            <person name="Nakamura H."/>
            <person name="Ohtoshi R."/>
            <person name="Moran D.A.P."/>
            <person name="Shinohara A."/>
            <person name="Yoshida Y."/>
            <person name="Fujiwara M."/>
            <person name="Mori M."/>
            <person name="Tomita M."/>
            <person name="Arakawa K."/>
        </authorList>
    </citation>
    <scope>NUCLEOTIDE SEQUENCE [LARGE SCALE GENOMIC DNA]</scope>
</reference>
<gene>
    <name evidence="2" type="ORF">AVEN_2185_1</name>
</gene>
<accession>A0A4Y2JCZ6</accession>
<dbReference type="Proteomes" id="UP000499080">
    <property type="component" value="Unassembled WGS sequence"/>
</dbReference>
<sequence>MSHGFRNFSMILGIPAMDSRTFSNFFSDLVIKIKDFKKQVLDLSRDVVRGKYIDYDFSFKNEEEIDVCVSYDGTWQKQGHISLHGIGIIIDILTGLVIDFEVLNKYCQDCVNSEGMIGKNTPEFRI</sequence>
<dbReference type="EMBL" id="BGPR01109842">
    <property type="protein sequence ID" value="GBM87288.1"/>
    <property type="molecule type" value="Genomic_DNA"/>
</dbReference>
<dbReference type="OrthoDB" id="6429571at2759"/>
<evidence type="ECO:0000259" key="1">
    <source>
        <dbReference type="Pfam" id="PF20700"/>
    </source>
</evidence>
<evidence type="ECO:0000313" key="2">
    <source>
        <dbReference type="EMBL" id="GBM87288.1"/>
    </source>
</evidence>
<organism evidence="2 3">
    <name type="scientific">Araneus ventricosus</name>
    <name type="common">Orbweaver spider</name>
    <name type="synonym">Epeira ventricosa</name>
    <dbReference type="NCBI Taxonomy" id="182803"/>
    <lineage>
        <taxon>Eukaryota</taxon>
        <taxon>Metazoa</taxon>
        <taxon>Ecdysozoa</taxon>
        <taxon>Arthropoda</taxon>
        <taxon>Chelicerata</taxon>
        <taxon>Arachnida</taxon>
        <taxon>Araneae</taxon>
        <taxon>Araneomorphae</taxon>
        <taxon>Entelegynae</taxon>
        <taxon>Araneoidea</taxon>
        <taxon>Araneidae</taxon>
        <taxon>Araneus</taxon>
    </lineage>
</organism>
<evidence type="ECO:0000313" key="3">
    <source>
        <dbReference type="Proteomes" id="UP000499080"/>
    </source>
</evidence>
<dbReference type="InterPro" id="IPR049012">
    <property type="entry name" value="Mutator_transp_dom"/>
</dbReference>
<dbReference type="AlphaFoldDB" id="A0A4Y2JCZ6"/>
<protein>
    <recommendedName>
        <fullName evidence="1">Mutator-like transposase domain-containing protein</fullName>
    </recommendedName>
</protein>
<comment type="caution">
    <text evidence="2">The sequence shown here is derived from an EMBL/GenBank/DDBJ whole genome shotgun (WGS) entry which is preliminary data.</text>
</comment>
<proteinExistence type="predicted"/>
<feature type="domain" description="Mutator-like transposase" evidence="1">
    <location>
        <begin position="5"/>
        <end position="123"/>
    </location>
</feature>